<accession>A0AAD6UMM9</accession>
<keyword evidence="2" id="KW-1133">Transmembrane helix</keyword>
<protein>
    <submittedName>
        <fullName evidence="3">Uncharacterized protein</fullName>
    </submittedName>
</protein>
<feature type="transmembrane region" description="Helical" evidence="2">
    <location>
        <begin position="257"/>
        <end position="274"/>
    </location>
</feature>
<feature type="transmembrane region" description="Helical" evidence="2">
    <location>
        <begin position="605"/>
        <end position="624"/>
    </location>
</feature>
<gene>
    <name evidence="3" type="ORF">GGX14DRAFT_579445</name>
</gene>
<dbReference type="EMBL" id="JARJCW010000141">
    <property type="protein sequence ID" value="KAJ7190852.1"/>
    <property type="molecule type" value="Genomic_DNA"/>
</dbReference>
<feature type="transmembrane region" description="Helical" evidence="2">
    <location>
        <begin position="70"/>
        <end position="94"/>
    </location>
</feature>
<feature type="transmembrane region" description="Helical" evidence="2">
    <location>
        <begin position="173"/>
        <end position="193"/>
    </location>
</feature>
<feature type="transmembrane region" description="Helical" evidence="2">
    <location>
        <begin position="140"/>
        <end position="161"/>
    </location>
</feature>
<proteinExistence type="predicted"/>
<reference evidence="3" key="1">
    <citation type="submission" date="2023-03" db="EMBL/GenBank/DDBJ databases">
        <title>Massive genome expansion in bonnet fungi (Mycena s.s.) driven by repeated elements and novel gene families across ecological guilds.</title>
        <authorList>
            <consortium name="Lawrence Berkeley National Laboratory"/>
            <person name="Harder C.B."/>
            <person name="Miyauchi S."/>
            <person name="Viragh M."/>
            <person name="Kuo A."/>
            <person name="Thoen E."/>
            <person name="Andreopoulos B."/>
            <person name="Lu D."/>
            <person name="Skrede I."/>
            <person name="Drula E."/>
            <person name="Henrissat B."/>
            <person name="Morin E."/>
            <person name="Kohler A."/>
            <person name="Barry K."/>
            <person name="LaButti K."/>
            <person name="Morin E."/>
            <person name="Salamov A."/>
            <person name="Lipzen A."/>
            <person name="Mereny Z."/>
            <person name="Hegedus B."/>
            <person name="Baldrian P."/>
            <person name="Stursova M."/>
            <person name="Weitz H."/>
            <person name="Taylor A."/>
            <person name="Grigoriev I.V."/>
            <person name="Nagy L.G."/>
            <person name="Martin F."/>
            <person name="Kauserud H."/>
        </authorList>
    </citation>
    <scope>NUCLEOTIDE SEQUENCE</scope>
    <source>
        <strain evidence="3">9144</strain>
    </source>
</reference>
<evidence type="ECO:0000256" key="2">
    <source>
        <dbReference type="SAM" id="Phobius"/>
    </source>
</evidence>
<dbReference type="AlphaFoldDB" id="A0AAD6UMM9"/>
<keyword evidence="2" id="KW-0812">Transmembrane</keyword>
<sequence length="652" mass="70935">MARSTNAPEDVSRFSDGSNVKSDSESLAPSDQWKLTEKQPLISPGKSGGEESEWDVKSAVVEEYTRRLKWPLAVIIGQSLVLALSWGFFAAVRARGQITLDVFIAEKLQRYPRTTTYVFTLLATALATFSSYLLSQAVRHAIVIYLIRPMALSKLAFAISISQQSLVYDFREIRWVVVAVVFCFATIQTTSSWSTLIPPINVEVITPLEGTELDVTSDAFHSRFDQLWMNTTMLSSYVDSTLLSIIDTSGATSANTVVGYPAVLGFAGLTYWYSTGGTTPIKLKIETANFAERSVPPLLTSNTKPLPAFYTSLNASMSQQGLTASVSCQTQVLSPNSNPPLWYSTEPANLRLDNQSYNIFQIGTTCLGEDSYSMPVISDAENNTLLSLFCPNTFQPGITTYTIIIEGRGTYDVPSSGTLVCQVTPMIQNMITSYAGDLYTYVYSAPDPEYPSSQPDAGGMGWAAMWALNTAMQHGQSPWRSHVGDSIISILTDQNLNTPLSYPALWEAYIKGVVEFVATALKDELSAPDGPLNATPPDDMLRKINGTVLTTTFGWQYDKGGIILLLLPITFVAVASIVIVLFATYQNRGSMMAIRHADFNPSDPILLMAAASAGGMGGTFHGLGKESVKEGRKKKVTLASIGGRDGFVQEIS</sequence>
<organism evidence="3 4">
    <name type="scientific">Mycena pura</name>
    <dbReference type="NCBI Taxonomy" id="153505"/>
    <lineage>
        <taxon>Eukaryota</taxon>
        <taxon>Fungi</taxon>
        <taxon>Dikarya</taxon>
        <taxon>Basidiomycota</taxon>
        <taxon>Agaricomycotina</taxon>
        <taxon>Agaricomycetes</taxon>
        <taxon>Agaricomycetidae</taxon>
        <taxon>Agaricales</taxon>
        <taxon>Marasmiineae</taxon>
        <taxon>Mycenaceae</taxon>
        <taxon>Mycena</taxon>
    </lineage>
</organism>
<feature type="transmembrane region" description="Helical" evidence="2">
    <location>
        <begin position="115"/>
        <end position="134"/>
    </location>
</feature>
<evidence type="ECO:0000313" key="4">
    <source>
        <dbReference type="Proteomes" id="UP001219525"/>
    </source>
</evidence>
<keyword evidence="4" id="KW-1185">Reference proteome</keyword>
<feature type="region of interest" description="Disordered" evidence="1">
    <location>
        <begin position="1"/>
        <end position="51"/>
    </location>
</feature>
<evidence type="ECO:0000313" key="3">
    <source>
        <dbReference type="EMBL" id="KAJ7190852.1"/>
    </source>
</evidence>
<comment type="caution">
    <text evidence="3">The sequence shown here is derived from an EMBL/GenBank/DDBJ whole genome shotgun (WGS) entry which is preliminary data.</text>
</comment>
<evidence type="ECO:0000256" key="1">
    <source>
        <dbReference type="SAM" id="MobiDB-lite"/>
    </source>
</evidence>
<keyword evidence="2" id="KW-0472">Membrane</keyword>
<name>A0AAD6UMM9_9AGAR</name>
<feature type="compositionally biased region" description="Polar residues" evidence="1">
    <location>
        <begin position="15"/>
        <end position="29"/>
    </location>
</feature>
<dbReference type="Proteomes" id="UP001219525">
    <property type="component" value="Unassembled WGS sequence"/>
</dbReference>
<feature type="transmembrane region" description="Helical" evidence="2">
    <location>
        <begin position="562"/>
        <end position="585"/>
    </location>
</feature>